<dbReference type="CDD" id="cd17896">
    <property type="entry name" value="AGPR_2_N"/>
    <property type="match status" value="1"/>
</dbReference>
<comment type="pathway">
    <text evidence="6">Amino-acid biosynthesis; L-arginine biosynthesis; N(2)-acetyl-L-ornithine from L-glutamate: step 3/4.</text>
</comment>
<proteinExistence type="inferred from homology"/>
<organism evidence="9 10">
    <name type="scientific">Meiothermus granaticius NBRC 107808</name>
    <dbReference type="NCBI Taxonomy" id="1227551"/>
    <lineage>
        <taxon>Bacteria</taxon>
        <taxon>Thermotogati</taxon>
        <taxon>Deinococcota</taxon>
        <taxon>Deinococci</taxon>
        <taxon>Thermales</taxon>
        <taxon>Thermaceae</taxon>
        <taxon>Meiothermus</taxon>
    </lineage>
</organism>
<dbReference type="SUPFAM" id="SSF51735">
    <property type="entry name" value="NAD(P)-binding Rossmann-fold domains"/>
    <property type="match status" value="1"/>
</dbReference>
<evidence type="ECO:0000256" key="7">
    <source>
        <dbReference type="PROSITE-ProRule" id="PRU10010"/>
    </source>
</evidence>
<dbReference type="OrthoDB" id="9801289at2"/>
<dbReference type="UniPathway" id="UPA00068">
    <property type="reaction ID" value="UER00108"/>
</dbReference>
<reference evidence="9 10" key="1">
    <citation type="submission" date="2018-08" db="EMBL/GenBank/DDBJ databases">
        <title>Meiothermus granaticius genome AF-68 sequencing project.</title>
        <authorList>
            <person name="Da Costa M.S."/>
            <person name="Albuquerque L."/>
            <person name="Raposo P."/>
            <person name="Froufe H.J.C."/>
            <person name="Barroso C.S."/>
            <person name="Egas C."/>
        </authorList>
    </citation>
    <scope>NUCLEOTIDE SEQUENCE [LARGE SCALE GENOMIC DNA]</scope>
    <source>
        <strain evidence="9 10">AF-68</strain>
    </source>
</reference>
<dbReference type="EC" id="1.2.1.38" evidence="6"/>
<dbReference type="InterPro" id="IPR000534">
    <property type="entry name" value="Semialdehyde_DH_NAD-bd"/>
</dbReference>
<dbReference type="GO" id="GO:0005737">
    <property type="term" value="C:cytoplasm"/>
    <property type="evidence" value="ECO:0007669"/>
    <property type="project" value="UniProtKB-SubCell"/>
</dbReference>
<evidence type="ECO:0000256" key="6">
    <source>
        <dbReference type="HAMAP-Rule" id="MF_01110"/>
    </source>
</evidence>
<name>A0A399F3S4_9DEIN</name>
<comment type="similarity">
    <text evidence="6">Belongs to the NAGSA dehydrogenase family. Type 2 subfamily.</text>
</comment>
<evidence type="ECO:0000256" key="4">
    <source>
        <dbReference type="ARBA" id="ARBA00022857"/>
    </source>
</evidence>
<dbReference type="InterPro" id="IPR023013">
    <property type="entry name" value="AGPR_AS"/>
</dbReference>
<dbReference type="SUPFAM" id="SSF55347">
    <property type="entry name" value="Glyceraldehyde-3-phosphate dehydrogenase-like, C-terminal domain"/>
    <property type="match status" value="1"/>
</dbReference>
<dbReference type="SMART" id="SM00859">
    <property type="entry name" value="Semialdhyde_dh"/>
    <property type="match status" value="1"/>
</dbReference>
<evidence type="ECO:0000313" key="9">
    <source>
        <dbReference type="EMBL" id="RIH91344.1"/>
    </source>
</evidence>
<dbReference type="InterPro" id="IPR050085">
    <property type="entry name" value="AGPR"/>
</dbReference>
<comment type="subcellular location">
    <subcellularLocation>
        <location evidence="6">Cytoplasm</location>
    </subcellularLocation>
</comment>
<dbReference type="Proteomes" id="UP000266178">
    <property type="component" value="Unassembled WGS sequence"/>
</dbReference>
<comment type="caution">
    <text evidence="9">The sequence shown here is derived from an EMBL/GenBank/DDBJ whole genome shotgun (WGS) entry which is preliminary data.</text>
</comment>
<evidence type="ECO:0000259" key="8">
    <source>
        <dbReference type="SMART" id="SM00859"/>
    </source>
</evidence>
<keyword evidence="1 6" id="KW-0963">Cytoplasm</keyword>
<evidence type="ECO:0000256" key="1">
    <source>
        <dbReference type="ARBA" id="ARBA00022490"/>
    </source>
</evidence>
<dbReference type="InterPro" id="IPR036291">
    <property type="entry name" value="NAD(P)-bd_dom_sf"/>
</dbReference>
<dbReference type="CDD" id="cd23935">
    <property type="entry name" value="AGPR_2_C"/>
    <property type="match status" value="1"/>
</dbReference>
<comment type="catalytic activity">
    <reaction evidence="6">
        <text>N-acetyl-L-glutamate 5-semialdehyde + phosphate + NADP(+) = N-acetyl-L-glutamyl 5-phosphate + NADPH + H(+)</text>
        <dbReference type="Rhea" id="RHEA:21588"/>
        <dbReference type="ChEBI" id="CHEBI:15378"/>
        <dbReference type="ChEBI" id="CHEBI:29123"/>
        <dbReference type="ChEBI" id="CHEBI:43474"/>
        <dbReference type="ChEBI" id="CHEBI:57783"/>
        <dbReference type="ChEBI" id="CHEBI:57936"/>
        <dbReference type="ChEBI" id="CHEBI:58349"/>
        <dbReference type="EC" id="1.2.1.38"/>
    </reaction>
</comment>
<dbReference type="PANTHER" id="PTHR32338">
    <property type="entry name" value="N-ACETYL-GAMMA-GLUTAMYL-PHOSPHATE REDUCTASE, CHLOROPLASTIC-RELATED-RELATED"/>
    <property type="match status" value="1"/>
</dbReference>
<accession>A0A399F3S4</accession>
<sequence length="324" mass="35309">MPKPKIFIDGEAGTTGLQIRGRLQGREDLELLSIDPARRKDQAERKRLLNEADLAVLCLSDDLARAAVGMIENPATRVLDASTAHRVAEGWVFGFPELEPDQPERIRTAGRVANPGCYSTGAIALLRPLVEAGLLPAEHPVFVQGASGYSGGGRSLIRAMRGEGEHYLAGSYRLYGLGLAHKHVPEIVRYSRLARDPLFIPSVGNWAQGMLVHVPLHLWALPKPVRGEELQAALQQHYAGQRFVRVMPLERVGSAERALDPQALNGTNLLELFVFDHPAKEQALLVARLDNLGKGAAGAAVQNIDLMLGLSGDRNYEYTEDAPC</sequence>
<dbReference type="PROSITE" id="PS01224">
    <property type="entry name" value="ARGC"/>
    <property type="match status" value="1"/>
</dbReference>
<dbReference type="AlphaFoldDB" id="A0A399F3S4"/>
<dbReference type="GO" id="GO:0003942">
    <property type="term" value="F:N-acetyl-gamma-glutamyl-phosphate reductase activity"/>
    <property type="evidence" value="ECO:0007669"/>
    <property type="project" value="UniProtKB-UniRule"/>
</dbReference>
<protein>
    <recommendedName>
        <fullName evidence="6">N-acetyl-gamma-glutamyl-phosphate reductase</fullName>
        <shortName evidence="6">AGPR</shortName>
        <ecNumber evidence="6">1.2.1.38</ecNumber>
    </recommendedName>
    <alternativeName>
        <fullName evidence="6">N-acetyl-glutamate semialdehyde dehydrogenase</fullName>
        <shortName evidence="6">NAGSA dehydrogenase</shortName>
    </alternativeName>
</protein>
<dbReference type="InterPro" id="IPR010136">
    <property type="entry name" value="AGPR_type-2"/>
</dbReference>
<keyword evidence="5 6" id="KW-0560">Oxidoreductase</keyword>
<keyword evidence="3 6" id="KW-0028">Amino-acid biosynthesis</keyword>
<dbReference type="GO" id="GO:0006526">
    <property type="term" value="P:L-arginine biosynthetic process"/>
    <property type="evidence" value="ECO:0007669"/>
    <property type="project" value="UniProtKB-UniRule"/>
</dbReference>
<dbReference type="RefSeq" id="WP_119358193.1">
    <property type="nucleotide sequence ID" value="NZ_BJXM01000016.1"/>
</dbReference>
<dbReference type="Pfam" id="PF22698">
    <property type="entry name" value="Semialdhyde_dhC_1"/>
    <property type="match status" value="1"/>
</dbReference>
<comment type="function">
    <text evidence="6">Catalyzes the NADPH-dependent reduction of N-acetyl-5-glutamyl phosphate to yield N-acetyl-L-glutamate 5-semialdehyde.</text>
</comment>
<dbReference type="NCBIfam" id="TIGR01851">
    <property type="entry name" value="argC_other"/>
    <property type="match status" value="1"/>
</dbReference>
<feature type="domain" description="Semialdehyde dehydrogenase NAD-binding" evidence="8">
    <location>
        <begin position="5"/>
        <end position="106"/>
    </location>
</feature>
<evidence type="ECO:0000256" key="5">
    <source>
        <dbReference type="ARBA" id="ARBA00023002"/>
    </source>
</evidence>
<dbReference type="HAMAP" id="MF_01110">
    <property type="entry name" value="ArgC_type2"/>
    <property type="match status" value="1"/>
</dbReference>
<keyword evidence="4 6" id="KW-0521">NADP</keyword>
<dbReference type="Gene3D" id="3.30.360.10">
    <property type="entry name" value="Dihydrodipicolinate Reductase, domain 2"/>
    <property type="match status" value="1"/>
</dbReference>
<gene>
    <name evidence="6 9" type="primary">argC</name>
    <name evidence="9" type="ORF">Mgrana_02742</name>
</gene>
<keyword evidence="10" id="KW-1185">Reference proteome</keyword>
<dbReference type="EMBL" id="QWLB01000046">
    <property type="protein sequence ID" value="RIH91344.1"/>
    <property type="molecule type" value="Genomic_DNA"/>
</dbReference>
<keyword evidence="2 6" id="KW-0055">Arginine biosynthesis</keyword>
<dbReference type="InterPro" id="IPR058924">
    <property type="entry name" value="AGPR_dimerisation_dom"/>
</dbReference>
<evidence type="ECO:0000256" key="2">
    <source>
        <dbReference type="ARBA" id="ARBA00022571"/>
    </source>
</evidence>
<evidence type="ECO:0000256" key="3">
    <source>
        <dbReference type="ARBA" id="ARBA00022605"/>
    </source>
</evidence>
<dbReference type="PANTHER" id="PTHR32338:SF10">
    <property type="entry name" value="N-ACETYL-GAMMA-GLUTAMYL-PHOSPHATE REDUCTASE, CHLOROPLASTIC-RELATED"/>
    <property type="match status" value="1"/>
</dbReference>
<evidence type="ECO:0000313" key="10">
    <source>
        <dbReference type="Proteomes" id="UP000266178"/>
    </source>
</evidence>
<dbReference type="Gene3D" id="3.40.50.720">
    <property type="entry name" value="NAD(P)-binding Rossmann-like Domain"/>
    <property type="match status" value="1"/>
</dbReference>
<feature type="active site" evidence="6 7">
    <location>
        <position position="117"/>
    </location>
</feature>
<dbReference type="GO" id="GO:0051287">
    <property type="term" value="F:NAD binding"/>
    <property type="evidence" value="ECO:0007669"/>
    <property type="project" value="InterPro"/>
</dbReference>